<organism evidence="8 9">
    <name type="scientific">Candidatus Coprenecus stercoravium</name>
    <dbReference type="NCBI Taxonomy" id="2840735"/>
    <lineage>
        <taxon>Bacteria</taxon>
        <taxon>Pseudomonadati</taxon>
        <taxon>Bacteroidota</taxon>
        <taxon>Bacteroidia</taxon>
        <taxon>Bacteroidales</taxon>
        <taxon>Rikenellaceae</taxon>
        <taxon>Rikenellaceae incertae sedis</taxon>
        <taxon>Candidatus Coprenecus</taxon>
    </lineage>
</organism>
<evidence type="ECO:0000256" key="3">
    <source>
        <dbReference type="ARBA" id="ARBA00022692"/>
    </source>
</evidence>
<dbReference type="Pfam" id="PF10035">
    <property type="entry name" value="DUF2179"/>
    <property type="match status" value="1"/>
</dbReference>
<gene>
    <name evidence="8" type="ORF">IAC04_05820</name>
</gene>
<name>A0A9D2GRD3_9BACT</name>
<reference evidence="8" key="1">
    <citation type="journal article" date="2021" name="PeerJ">
        <title>Extensive microbial diversity within the chicken gut microbiome revealed by metagenomics and culture.</title>
        <authorList>
            <person name="Gilroy R."/>
            <person name="Ravi A."/>
            <person name="Getino M."/>
            <person name="Pursley I."/>
            <person name="Horton D.L."/>
            <person name="Alikhan N.F."/>
            <person name="Baker D."/>
            <person name="Gharbi K."/>
            <person name="Hall N."/>
            <person name="Watson M."/>
            <person name="Adriaenssens E.M."/>
            <person name="Foster-Nyarko E."/>
            <person name="Jarju S."/>
            <person name="Secka A."/>
            <person name="Antonio M."/>
            <person name="Oren A."/>
            <person name="Chaudhuri R.R."/>
            <person name="La Ragione R."/>
            <person name="Hildebrand F."/>
            <person name="Pallen M.J."/>
        </authorList>
    </citation>
    <scope>NUCLEOTIDE SEQUENCE</scope>
    <source>
        <strain evidence="8">Gambia16-554</strain>
    </source>
</reference>
<dbReference type="CDD" id="cd16380">
    <property type="entry name" value="YitT_C"/>
    <property type="match status" value="1"/>
</dbReference>
<dbReference type="GO" id="GO:0005886">
    <property type="term" value="C:plasma membrane"/>
    <property type="evidence" value="ECO:0007669"/>
    <property type="project" value="UniProtKB-SubCell"/>
</dbReference>
<feature type="transmembrane region" description="Helical" evidence="6">
    <location>
        <begin position="190"/>
        <end position="211"/>
    </location>
</feature>
<dbReference type="PANTHER" id="PTHR33545:SF5">
    <property type="entry name" value="UPF0750 MEMBRANE PROTEIN YITT"/>
    <property type="match status" value="1"/>
</dbReference>
<evidence type="ECO:0000313" key="9">
    <source>
        <dbReference type="Proteomes" id="UP000824115"/>
    </source>
</evidence>
<evidence type="ECO:0000256" key="1">
    <source>
        <dbReference type="ARBA" id="ARBA00004651"/>
    </source>
</evidence>
<comment type="caution">
    <text evidence="8">The sequence shown here is derived from an EMBL/GenBank/DDBJ whole genome shotgun (WGS) entry which is preliminary data.</text>
</comment>
<dbReference type="Proteomes" id="UP000824115">
    <property type="component" value="Unassembled WGS sequence"/>
</dbReference>
<dbReference type="PANTHER" id="PTHR33545">
    <property type="entry name" value="UPF0750 MEMBRANE PROTEIN YITT-RELATED"/>
    <property type="match status" value="1"/>
</dbReference>
<feature type="transmembrane region" description="Helical" evidence="6">
    <location>
        <begin position="163"/>
        <end position="184"/>
    </location>
</feature>
<sequence length="313" mass="33508">METQKKTSTRKVLTVVSDYLIITLGLLCYTAGWCIFVIPNGIVGGGVSGIGAIVQYATNGAIPVSYTFFFVNLILLIIGVKTLGKAFGVKTVYAVVVASLLFRVLPEVIPQTFIEELALANGKLLCALIGGAMSGLGIGMAFSRGGSTAGTDVIALIISKYRNVPPGRIILLCDIFIVGSSILLPSDLNFGARIAGVMYGYLVVAACSYVVDLSVAGTKQSVQLFIFSKEYEKIADMISGTMGRGVTVLDAEGWYTKNHEKVLLVMVRKVETNYLLSMIKQIDKQAFISVGSVMGVYGRGFDAIKEKKKIAKI</sequence>
<comment type="subcellular location">
    <subcellularLocation>
        <location evidence="1">Cell membrane</location>
        <topology evidence="1">Multi-pass membrane protein</topology>
    </subcellularLocation>
</comment>
<evidence type="ECO:0000256" key="4">
    <source>
        <dbReference type="ARBA" id="ARBA00022989"/>
    </source>
</evidence>
<dbReference type="InterPro" id="IPR003740">
    <property type="entry name" value="YitT"/>
</dbReference>
<evidence type="ECO:0000256" key="2">
    <source>
        <dbReference type="ARBA" id="ARBA00022475"/>
    </source>
</evidence>
<keyword evidence="3 6" id="KW-0812">Transmembrane</keyword>
<dbReference type="PIRSF" id="PIRSF006483">
    <property type="entry name" value="Membrane_protein_YitT"/>
    <property type="match status" value="1"/>
</dbReference>
<reference evidence="8" key="2">
    <citation type="submission" date="2021-04" db="EMBL/GenBank/DDBJ databases">
        <authorList>
            <person name="Gilroy R."/>
        </authorList>
    </citation>
    <scope>NUCLEOTIDE SEQUENCE</scope>
    <source>
        <strain evidence="8">Gambia16-554</strain>
    </source>
</reference>
<keyword evidence="4 6" id="KW-1133">Transmembrane helix</keyword>
<feature type="transmembrane region" description="Helical" evidence="6">
    <location>
        <begin position="87"/>
        <end position="105"/>
    </location>
</feature>
<dbReference type="InterPro" id="IPR019264">
    <property type="entry name" value="DUF2179"/>
</dbReference>
<feature type="transmembrane region" description="Helical" evidence="6">
    <location>
        <begin position="117"/>
        <end position="142"/>
    </location>
</feature>
<dbReference type="AlphaFoldDB" id="A0A9D2GRD3"/>
<keyword evidence="2" id="KW-1003">Cell membrane</keyword>
<dbReference type="InterPro" id="IPR051461">
    <property type="entry name" value="UPF0750_membrane"/>
</dbReference>
<feature type="transmembrane region" description="Helical" evidence="6">
    <location>
        <begin position="58"/>
        <end position="80"/>
    </location>
</feature>
<evidence type="ECO:0000313" key="8">
    <source>
        <dbReference type="EMBL" id="HIZ85988.1"/>
    </source>
</evidence>
<dbReference type="InterPro" id="IPR015867">
    <property type="entry name" value="N-reg_PII/ATP_PRibTrfase_C"/>
</dbReference>
<evidence type="ECO:0000256" key="5">
    <source>
        <dbReference type="ARBA" id="ARBA00023136"/>
    </source>
</evidence>
<proteinExistence type="predicted"/>
<evidence type="ECO:0000259" key="7">
    <source>
        <dbReference type="Pfam" id="PF10035"/>
    </source>
</evidence>
<dbReference type="Pfam" id="PF02588">
    <property type="entry name" value="YitT_membrane"/>
    <property type="match status" value="1"/>
</dbReference>
<keyword evidence="5 6" id="KW-0472">Membrane</keyword>
<evidence type="ECO:0000256" key="6">
    <source>
        <dbReference type="SAM" id="Phobius"/>
    </source>
</evidence>
<feature type="transmembrane region" description="Helical" evidence="6">
    <location>
        <begin position="12"/>
        <end position="38"/>
    </location>
</feature>
<dbReference type="Gene3D" id="3.30.70.120">
    <property type="match status" value="1"/>
</dbReference>
<accession>A0A9D2GRD3</accession>
<dbReference type="EMBL" id="DXAW01000098">
    <property type="protein sequence ID" value="HIZ85988.1"/>
    <property type="molecule type" value="Genomic_DNA"/>
</dbReference>
<protein>
    <submittedName>
        <fullName evidence="8">YitT family protein</fullName>
    </submittedName>
</protein>
<feature type="domain" description="DUF2179" evidence="7">
    <location>
        <begin position="244"/>
        <end position="298"/>
    </location>
</feature>